<keyword evidence="2" id="KW-1185">Reference proteome</keyword>
<dbReference type="AlphaFoldDB" id="Q8VK90"/>
<dbReference type="KEGG" id="mtc:MT1070"/>
<sequence>MVHWIGSKRYIRRQASTARLAEAADNPRSRVLAFASAGNLRKSRF</sequence>
<protein>
    <submittedName>
        <fullName evidence="1">Uncharacterized protein</fullName>
    </submittedName>
</protein>
<evidence type="ECO:0000313" key="2">
    <source>
        <dbReference type="Proteomes" id="UP000001020"/>
    </source>
</evidence>
<organism evidence="1 2">
    <name type="scientific">Mycobacterium tuberculosis (strain CDC 1551 / Oshkosh)</name>
    <dbReference type="NCBI Taxonomy" id="83331"/>
    <lineage>
        <taxon>Bacteria</taxon>
        <taxon>Bacillati</taxon>
        <taxon>Actinomycetota</taxon>
        <taxon>Actinomycetes</taxon>
        <taxon>Mycobacteriales</taxon>
        <taxon>Mycobacteriaceae</taxon>
        <taxon>Mycobacterium</taxon>
        <taxon>Mycobacterium tuberculosis complex</taxon>
    </lineage>
</organism>
<gene>
    <name evidence="1" type="ordered locus">MT1070</name>
</gene>
<evidence type="ECO:0000313" key="1">
    <source>
        <dbReference type="EMBL" id="AAK45321.1"/>
    </source>
</evidence>
<name>Q8VK90_MYCTO</name>
<proteinExistence type="predicted"/>
<dbReference type="EMBL" id="AE000516">
    <property type="protein sequence ID" value="AAK45321.1"/>
    <property type="molecule type" value="Genomic_DNA"/>
</dbReference>
<accession>Q8VK90</accession>
<dbReference type="HOGENOM" id="CLU_3218929_0_0_11"/>
<dbReference type="Proteomes" id="UP000001020">
    <property type="component" value="Chromosome"/>
</dbReference>
<reference evidence="1 2" key="1">
    <citation type="journal article" date="2002" name="J. Bacteriol.">
        <title>Whole-genome comparison of Mycobacterium tuberculosis clinical and laboratory strains.</title>
        <authorList>
            <person name="Fleischmann R.D."/>
            <person name="Alland D."/>
            <person name="Eisen J.A."/>
            <person name="Carpenter L."/>
            <person name="White O."/>
            <person name="Peterson J."/>
            <person name="DeBoy R."/>
            <person name="Dodson R."/>
            <person name="Gwinn M."/>
            <person name="Haft D."/>
            <person name="Hickey E."/>
            <person name="Kolonay J.F."/>
            <person name="Nelson W.C."/>
            <person name="Umayam L.A."/>
            <person name="Ermolaeva M."/>
            <person name="Salzberg S.L."/>
            <person name="Delcher A."/>
            <person name="Utterback T."/>
            <person name="Weidman J."/>
            <person name="Khouri H."/>
            <person name="Gill J."/>
            <person name="Mikula A."/>
            <person name="Bishai W."/>
            <person name="Jacobs Jr W.R.Jr."/>
            <person name="Venter J.C."/>
            <person name="Fraser C.M."/>
        </authorList>
    </citation>
    <scope>NUCLEOTIDE SEQUENCE [LARGE SCALE GENOMIC DNA]</scope>
    <source>
        <strain evidence="2">CDC 1551 / Oshkosh</strain>
    </source>
</reference>